<dbReference type="Gene3D" id="1.10.510.10">
    <property type="entry name" value="Transferase(Phosphotransferase) domain 1"/>
    <property type="match status" value="1"/>
</dbReference>
<dbReference type="AlphaFoldDB" id="A0A9W8CWH3"/>
<evidence type="ECO:0008006" key="3">
    <source>
        <dbReference type="Google" id="ProtNLM"/>
    </source>
</evidence>
<sequence>GMVVPRVYGHEPRVDAIDEQCPLAALQAAKEALRKVYRLGVCHGDARGENILFEDDPDCPGALRPRLIDFALGKLDPNVDIVVDLHNWGIVLGRPGRPWVGHALAR</sequence>
<dbReference type="EMBL" id="JANBOI010001189">
    <property type="protein sequence ID" value="KAJ1727191.1"/>
    <property type="molecule type" value="Genomic_DNA"/>
</dbReference>
<organism evidence="1 2">
    <name type="scientific">Coemansia biformis</name>
    <dbReference type="NCBI Taxonomy" id="1286918"/>
    <lineage>
        <taxon>Eukaryota</taxon>
        <taxon>Fungi</taxon>
        <taxon>Fungi incertae sedis</taxon>
        <taxon>Zoopagomycota</taxon>
        <taxon>Kickxellomycotina</taxon>
        <taxon>Kickxellomycetes</taxon>
        <taxon>Kickxellales</taxon>
        <taxon>Kickxellaceae</taxon>
        <taxon>Coemansia</taxon>
    </lineage>
</organism>
<evidence type="ECO:0000313" key="2">
    <source>
        <dbReference type="Proteomes" id="UP001143981"/>
    </source>
</evidence>
<accession>A0A9W8CWH3</accession>
<dbReference type="SUPFAM" id="SSF56112">
    <property type="entry name" value="Protein kinase-like (PK-like)"/>
    <property type="match status" value="1"/>
</dbReference>
<feature type="non-terminal residue" evidence="1">
    <location>
        <position position="1"/>
    </location>
</feature>
<protein>
    <recommendedName>
        <fullName evidence="3">Protein kinase domain-containing protein</fullName>
    </recommendedName>
</protein>
<dbReference type="OrthoDB" id="2687876at2759"/>
<reference evidence="1" key="1">
    <citation type="submission" date="2022-07" db="EMBL/GenBank/DDBJ databases">
        <title>Phylogenomic reconstructions and comparative analyses of Kickxellomycotina fungi.</title>
        <authorList>
            <person name="Reynolds N.K."/>
            <person name="Stajich J.E."/>
            <person name="Barry K."/>
            <person name="Grigoriev I.V."/>
            <person name="Crous P."/>
            <person name="Smith M.E."/>
        </authorList>
    </citation>
    <scope>NUCLEOTIDE SEQUENCE</scope>
    <source>
        <strain evidence="1">BCRC 34381</strain>
    </source>
</reference>
<name>A0A9W8CWH3_9FUNG</name>
<gene>
    <name evidence="1" type="ORF">LPJ61_004708</name>
</gene>
<dbReference type="Proteomes" id="UP001143981">
    <property type="component" value="Unassembled WGS sequence"/>
</dbReference>
<dbReference type="InterPro" id="IPR011009">
    <property type="entry name" value="Kinase-like_dom_sf"/>
</dbReference>
<evidence type="ECO:0000313" key="1">
    <source>
        <dbReference type="EMBL" id="KAJ1727191.1"/>
    </source>
</evidence>
<proteinExistence type="predicted"/>
<keyword evidence="2" id="KW-1185">Reference proteome</keyword>
<comment type="caution">
    <text evidence="1">The sequence shown here is derived from an EMBL/GenBank/DDBJ whole genome shotgun (WGS) entry which is preliminary data.</text>
</comment>